<dbReference type="EMBL" id="JAADJG010000162">
    <property type="protein sequence ID" value="KAF4453126.1"/>
    <property type="molecule type" value="Genomic_DNA"/>
</dbReference>
<dbReference type="AlphaFoldDB" id="A0A8H4KML9"/>
<feature type="region of interest" description="Disordered" evidence="1">
    <location>
        <begin position="115"/>
        <end position="150"/>
    </location>
</feature>
<feature type="compositionally biased region" description="Basic and acidic residues" evidence="1">
    <location>
        <begin position="115"/>
        <end position="142"/>
    </location>
</feature>
<feature type="compositionally biased region" description="Polar residues" evidence="1">
    <location>
        <begin position="36"/>
        <end position="50"/>
    </location>
</feature>
<dbReference type="OrthoDB" id="4771937at2759"/>
<dbReference type="Proteomes" id="UP000605986">
    <property type="component" value="Unassembled WGS sequence"/>
</dbReference>
<feature type="compositionally biased region" description="Acidic residues" evidence="1">
    <location>
        <begin position="11"/>
        <end position="22"/>
    </location>
</feature>
<sequence length="150" mass="16901">MGKKSKKTEEAPDDVEAEGAEGSEDKKKSKARPRSGTETLLMSNRRTATENLAKASKAEKAYRTKKKATMARANYTETKEHFKEAWSHFKMAFKGFFKVLGSIGALVGEKSENRRLAAENKKREKNLERKKKLEEQLAKDMEEGNAGEES</sequence>
<accession>A0A8H4KML9</accession>
<evidence type="ECO:0000313" key="3">
    <source>
        <dbReference type="Proteomes" id="UP000605986"/>
    </source>
</evidence>
<keyword evidence="3" id="KW-1185">Reference proteome</keyword>
<proteinExistence type="predicted"/>
<name>A0A8H4KML9_9HYPO</name>
<gene>
    <name evidence="2" type="ORF">F53441_4123</name>
</gene>
<feature type="region of interest" description="Disordered" evidence="1">
    <location>
        <begin position="1"/>
        <end position="65"/>
    </location>
</feature>
<protein>
    <submittedName>
        <fullName evidence="2">Uncharacterized protein</fullName>
    </submittedName>
</protein>
<reference evidence="2" key="1">
    <citation type="submission" date="2020-01" db="EMBL/GenBank/DDBJ databases">
        <title>Identification and distribution of gene clusters putatively required for synthesis of sphingolipid metabolism inhibitors in phylogenetically diverse species of the filamentous fungus Fusarium.</title>
        <authorList>
            <person name="Kim H.-S."/>
            <person name="Busman M."/>
            <person name="Brown D.W."/>
            <person name="Divon H."/>
            <person name="Uhlig S."/>
            <person name="Proctor R.H."/>
        </authorList>
    </citation>
    <scope>NUCLEOTIDE SEQUENCE</scope>
    <source>
        <strain evidence="2">NRRL 53441</strain>
    </source>
</reference>
<organism evidence="2 3">
    <name type="scientific">Fusarium austroafricanum</name>
    <dbReference type="NCBI Taxonomy" id="2364996"/>
    <lineage>
        <taxon>Eukaryota</taxon>
        <taxon>Fungi</taxon>
        <taxon>Dikarya</taxon>
        <taxon>Ascomycota</taxon>
        <taxon>Pezizomycotina</taxon>
        <taxon>Sordariomycetes</taxon>
        <taxon>Hypocreomycetidae</taxon>
        <taxon>Hypocreales</taxon>
        <taxon>Nectriaceae</taxon>
        <taxon>Fusarium</taxon>
        <taxon>Fusarium concolor species complex</taxon>
    </lineage>
</organism>
<evidence type="ECO:0000256" key="1">
    <source>
        <dbReference type="SAM" id="MobiDB-lite"/>
    </source>
</evidence>
<comment type="caution">
    <text evidence="2">The sequence shown here is derived from an EMBL/GenBank/DDBJ whole genome shotgun (WGS) entry which is preliminary data.</text>
</comment>
<evidence type="ECO:0000313" key="2">
    <source>
        <dbReference type="EMBL" id="KAF4453126.1"/>
    </source>
</evidence>